<accession>A0A1B9C061</accession>
<dbReference type="RefSeq" id="WP_065412938.1">
    <property type="nucleotide sequence ID" value="NZ_MASQ01000070.1"/>
</dbReference>
<proteinExistence type="predicted"/>
<sequence length="296" mass="34614">MKFVLNRDRMKSLVSDMAVFLTHARNGDDPRLKSHIPSETADVITNFQHLLDVFREQTVQRARSYLEDLQRADPRHPVFEAISLLAPMQRETWEVHHTQILAWLLNPSRPHGFGLSMLHRLISETLSNQGLLPVEDLDQLQIRPEFRCHEDYRIDLWVECRLLSQGTHIPLLMALEAKVRAEEQQEQLSHYDQAVSRWQSQHAKNAIVLRIFLTPDARDARSSDENWIPMDYLGLARILWSVGRDRQDAPAYMYLRHYISSIYQDIYGWSTPPDVVGRPYDLFHLFHKSGEALRDS</sequence>
<evidence type="ECO:0000313" key="2">
    <source>
        <dbReference type="Proteomes" id="UP000093129"/>
    </source>
</evidence>
<reference evidence="1 2" key="1">
    <citation type="submission" date="2016-07" db="EMBL/GenBank/DDBJ databases">
        <title>Draft genome of a psychrotolerant acidophile Acidithiobacillus ferrivorans strain YL15.</title>
        <authorList>
            <person name="Peng T."/>
            <person name="Ma L."/>
            <person name="Nan M."/>
            <person name="An N."/>
            <person name="Wang M."/>
            <person name="Qiu G."/>
            <person name="Zeng W."/>
        </authorList>
    </citation>
    <scope>NUCLEOTIDE SEQUENCE [LARGE SCALE GENOMIC DNA]</scope>
    <source>
        <strain evidence="1 2">YL15</strain>
    </source>
</reference>
<dbReference type="Pfam" id="PF14281">
    <property type="entry name" value="PDDEXK_4"/>
    <property type="match status" value="1"/>
</dbReference>
<protein>
    <submittedName>
        <fullName evidence="1">Uncharacterized protein</fullName>
    </submittedName>
</protein>
<comment type="caution">
    <text evidence="1">The sequence shown here is derived from an EMBL/GenBank/DDBJ whole genome shotgun (WGS) entry which is preliminary data.</text>
</comment>
<dbReference type="InterPro" id="IPR029470">
    <property type="entry name" value="PDDEXK_4"/>
</dbReference>
<dbReference type="EMBL" id="MASQ01000070">
    <property type="protein sequence ID" value="OCB03348.1"/>
    <property type="molecule type" value="Genomic_DNA"/>
</dbReference>
<dbReference type="Proteomes" id="UP000093129">
    <property type="component" value="Unassembled WGS sequence"/>
</dbReference>
<organism evidence="1 2">
    <name type="scientific">Acidithiobacillus ferrivorans</name>
    <dbReference type="NCBI Taxonomy" id="160808"/>
    <lineage>
        <taxon>Bacteria</taxon>
        <taxon>Pseudomonadati</taxon>
        <taxon>Pseudomonadota</taxon>
        <taxon>Acidithiobacillia</taxon>
        <taxon>Acidithiobacillales</taxon>
        <taxon>Acidithiobacillaceae</taxon>
        <taxon>Acidithiobacillus</taxon>
    </lineage>
</organism>
<name>A0A1B9C061_9PROT</name>
<gene>
    <name evidence="1" type="ORF">BBC27_08340</name>
</gene>
<dbReference type="AlphaFoldDB" id="A0A1B9C061"/>
<evidence type="ECO:0000313" key="1">
    <source>
        <dbReference type="EMBL" id="OCB03348.1"/>
    </source>
</evidence>